<reference evidence="3 4" key="1">
    <citation type="submission" date="2019-02" db="EMBL/GenBank/DDBJ databases">
        <title>The genomic architecture of introgression among sibling species of bacteria.</title>
        <authorList>
            <person name="Cavassim M.I.A."/>
            <person name="Moeskjaer S."/>
            <person name="Moslemi C."/>
            <person name="Fields B."/>
            <person name="Bachmann A."/>
            <person name="Vilhjalmsson B."/>
            <person name="Schierup M.H."/>
            <person name="Young J.P.W."/>
            <person name="Andersen S.U."/>
        </authorList>
    </citation>
    <scope>NUCLEOTIDE SEQUENCE [LARGE SCALE GENOMIC DNA]</scope>
    <source>
        <strain evidence="3 4">SM42</strain>
    </source>
</reference>
<dbReference type="PANTHER" id="PTHR14239">
    <property type="entry name" value="DUDULIN-RELATED"/>
    <property type="match status" value="1"/>
</dbReference>
<comment type="caution">
    <text evidence="3">The sequence shown here is derived from an EMBL/GenBank/DDBJ whole genome shotgun (WGS) entry which is preliminary data.</text>
</comment>
<proteinExistence type="predicted"/>
<dbReference type="Gene3D" id="3.40.50.720">
    <property type="entry name" value="NAD(P)-binding Rossmann-like Domain"/>
    <property type="match status" value="1"/>
</dbReference>
<accession>A0AAE8QAM2</accession>
<evidence type="ECO:0000313" key="4">
    <source>
        <dbReference type="Proteomes" id="UP000291892"/>
    </source>
</evidence>
<dbReference type="EMBL" id="SIKX01000001">
    <property type="protein sequence ID" value="TBF17651.1"/>
    <property type="molecule type" value="Genomic_DNA"/>
</dbReference>
<evidence type="ECO:0000313" key="3">
    <source>
        <dbReference type="EMBL" id="TBF17651.1"/>
    </source>
</evidence>
<dbReference type="PANTHER" id="PTHR14239:SF10">
    <property type="entry name" value="REDUCTASE"/>
    <property type="match status" value="1"/>
</dbReference>
<gene>
    <name evidence="3" type="ORF">ELG94_04335</name>
</gene>
<evidence type="ECO:0000259" key="2">
    <source>
        <dbReference type="Pfam" id="PF03807"/>
    </source>
</evidence>
<evidence type="ECO:0000256" key="1">
    <source>
        <dbReference type="ARBA" id="ARBA00023002"/>
    </source>
</evidence>
<dbReference type="Proteomes" id="UP000291892">
    <property type="component" value="Unassembled WGS sequence"/>
</dbReference>
<dbReference type="InterPro" id="IPR036291">
    <property type="entry name" value="NAD(P)-bd_dom_sf"/>
</dbReference>
<organism evidence="3 4">
    <name type="scientific">Rhizobium ruizarguesonis</name>
    <dbReference type="NCBI Taxonomy" id="2081791"/>
    <lineage>
        <taxon>Bacteria</taxon>
        <taxon>Pseudomonadati</taxon>
        <taxon>Pseudomonadota</taxon>
        <taxon>Alphaproteobacteria</taxon>
        <taxon>Hyphomicrobiales</taxon>
        <taxon>Rhizobiaceae</taxon>
        <taxon>Rhizobium/Agrobacterium group</taxon>
        <taxon>Rhizobium</taxon>
    </lineage>
</organism>
<protein>
    <submittedName>
        <fullName evidence="3">3-hydroxyisobutyrate dehydrogenase</fullName>
    </submittedName>
</protein>
<feature type="domain" description="Pyrroline-5-carboxylate reductase catalytic N-terminal" evidence="2">
    <location>
        <begin position="12"/>
        <end position="101"/>
    </location>
</feature>
<dbReference type="SUPFAM" id="SSF51735">
    <property type="entry name" value="NAD(P)-binding Rossmann-fold domains"/>
    <property type="match status" value="1"/>
</dbReference>
<name>A0AAE8QAM2_9HYPH</name>
<sequence>MQYSQQGNGMNIGIIGAGNIGATLARKLAAAGHEVKLANSKDPESIRDLAADLRATATTKQDAVTGVDIVILSIPFSAHHDLANLFENVPENVVVVDTSNYYPFRDGTITDVDDGKPEAVWVTEQIRRPIIKAWNAVLSATLAEKGVDKSQPGRIALPVAGDDLEKKLLVMQLVEATGFDALDAGSLETSWRQQPGTPAYCTELTADELQAALEKADQTRSAGNREALIKVFMEKGGSLTHNEIVAQNRAGTA</sequence>
<dbReference type="Pfam" id="PF03807">
    <property type="entry name" value="F420_oxidored"/>
    <property type="match status" value="1"/>
</dbReference>
<dbReference type="RefSeq" id="WP_130687768.1">
    <property type="nucleotide sequence ID" value="NZ_PQIE02000001.1"/>
</dbReference>
<dbReference type="InterPro" id="IPR028939">
    <property type="entry name" value="P5C_Rdtase_cat_N"/>
</dbReference>
<dbReference type="GO" id="GO:0016491">
    <property type="term" value="F:oxidoreductase activity"/>
    <property type="evidence" value="ECO:0007669"/>
    <property type="project" value="UniProtKB-KW"/>
</dbReference>
<keyword evidence="1" id="KW-0560">Oxidoreductase</keyword>
<dbReference type="InterPro" id="IPR051267">
    <property type="entry name" value="STEAP_metalloreductase"/>
</dbReference>
<dbReference type="AlphaFoldDB" id="A0AAE8QAM2"/>